<dbReference type="GO" id="GO:0005737">
    <property type="term" value="C:cytoplasm"/>
    <property type="evidence" value="ECO:0007669"/>
    <property type="project" value="UniProtKB-SubCell"/>
</dbReference>
<dbReference type="PRINTS" id="PR00032">
    <property type="entry name" value="HTHARAC"/>
</dbReference>
<dbReference type="Gene3D" id="1.10.10.60">
    <property type="entry name" value="Homeodomain-like"/>
    <property type="match status" value="2"/>
</dbReference>
<evidence type="ECO:0000256" key="7">
    <source>
        <dbReference type="ARBA" id="ARBA00023163"/>
    </source>
</evidence>
<dbReference type="GO" id="GO:0000160">
    <property type="term" value="P:phosphorelay signal transduction system"/>
    <property type="evidence" value="ECO:0007669"/>
    <property type="project" value="UniProtKB-KW"/>
</dbReference>
<dbReference type="Pfam" id="PF12833">
    <property type="entry name" value="HTH_18"/>
    <property type="match status" value="1"/>
</dbReference>
<evidence type="ECO:0000313" key="12">
    <source>
        <dbReference type="Proteomes" id="UP000476064"/>
    </source>
</evidence>
<dbReference type="Pfam" id="PF00072">
    <property type="entry name" value="Response_reg"/>
    <property type="match status" value="1"/>
</dbReference>
<dbReference type="GO" id="GO:0003700">
    <property type="term" value="F:DNA-binding transcription factor activity"/>
    <property type="evidence" value="ECO:0007669"/>
    <property type="project" value="InterPro"/>
</dbReference>
<dbReference type="Gene3D" id="3.40.50.2300">
    <property type="match status" value="1"/>
</dbReference>
<keyword evidence="12" id="KW-1185">Reference proteome</keyword>
<keyword evidence="6" id="KW-0238">DNA-binding</keyword>
<evidence type="ECO:0000259" key="9">
    <source>
        <dbReference type="PROSITE" id="PS01124"/>
    </source>
</evidence>
<keyword evidence="7" id="KW-0804">Transcription</keyword>
<feature type="modified residue" description="4-aspartylphosphate" evidence="8">
    <location>
        <position position="55"/>
    </location>
</feature>
<dbReference type="EMBL" id="CP048209">
    <property type="protein sequence ID" value="QHT62246.1"/>
    <property type="molecule type" value="Genomic_DNA"/>
</dbReference>
<dbReference type="RefSeq" id="WP_162358680.1">
    <property type="nucleotide sequence ID" value="NZ_CP048209.1"/>
</dbReference>
<dbReference type="InterPro" id="IPR051552">
    <property type="entry name" value="HptR"/>
</dbReference>
<dbReference type="CDD" id="cd17536">
    <property type="entry name" value="REC_YesN-like"/>
    <property type="match status" value="1"/>
</dbReference>
<dbReference type="PROSITE" id="PS50110">
    <property type="entry name" value="RESPONSE_REGULATORY"/>
    <property type="match status" value="1"/>
</dbReference>
<dbReference type="PROSITE" id="PS01124">
    <property type="entry name" value="HTH_ARAC_FAMILY_2"/>
    <property type="match status" value="1"/>
</dbReference>
<dbReference type="Proteomes" id="UP000476064">
    <property type="component" value="Chromosome"/>
</dbReference>
<evidence type="ECO:0000313" key="11">
    <source>
        <dbReference type="EMBL" id="QHT62246.1"/>
    </source>
</evidence>
<dbReference type="KEGG" id="plyc:GXP70_21190"/>
<organism evidence="11 12">
    <name type="scientific">Paenibacillus lycopersici</name>
    <dbReference type="NCBI Taxonomy" id="2704462"/>
    <lineage>
        <taxon>Bacteria</taxon>
        <taxon>Bacillati</taxon>
        <taxon>Bacillota</taxon>
        <taxon>Bacilli</taxon>
        <taxon>Bacillales</taxon>
        <taxon>Paenibacillaceae</taxon>
        <taxon>Paenibacillus</taxon>
    </lineage>
</organism>
<evidence type="ECO:0000256" key="8">
    <source>
        <dbReference type="PROSITE-ProRule" id="PRU00169"/>
    </source>
</evidence>
<dbReference type="Pfam" id="PF17853">
    <property type="entry name" value="GGDEF_2"/>
    <property type="match status" value="1"/>
</dbReference>
<dbReference type="SMART" id="SM00448">
    <property type="entry name" value="REC"/>
    <property type="match status" value="1"/>
</dbReference>
<accession>A0A6C0FYR1</accession>
<evidence type="ECO:0000256" key="3">
    <source>
        <dbReference type="ARBA" id="ARBA00022553"/>
    </source>
</evidence>
<keyword evidence="5" id="KW-0805">Transcription regulation</keyword>
<evidence type="ECO:0000256" key="2">
    <source>
        <dbReference type="ARBA" id="ARBA00022490"/>
    </source>
</evidence>
<dbReference type="AlphaFoldDB" id="A0A6C0FYR1"/>
<dbReference type="SUPFAM" id="SSF52172">
    <property type="entry name" value="CheY-like"/>
    <property type="match status" value="1"/>
</dbReference>
<comment type="subcellular location">
    <subcellularLocation>
        <location evidence="1">Cytoplasm</location>
    </subcellularLocation>
</comment>
<protein>
    <submittedName>
        <fullName evidence="11">Response regulator</fullName>
    </submittedName>
</protein>
<feature type="domain" description="Response regulatory" evidence="10">
    <location>
        <begin position="3"/>
        <end position="120"/>
    </location>
</feature>
<dbReference type="SUPFAM" id="SSF46689">
    <property type="entry name" value="Homeodomain-like"/>
    <property type="match status" value="2"/>
</dbReference>
<dbReference type="InterPro" id="IPR041522">
    <property type="entry name" value="CdaR_GGDEF"/>
</dbReference>
<evidence type="ECO:0000256" key="1">
    <source>
        <dbReference type="ARBA" id="ARBA00004496"/>
    </source>
</evidence>
<evidence type="ECO:0000259" key="10">
    <source>
        <dbReference type="PROSITE" id="PS50110"/>
    </source>
</evidence>
<dbReference type="PANTHER" id="PTHR42713:SF3">
    <property type="entry name" value="TRANSCRIPTIONAL REGULATORY PROTEIN HPTR"/>
    <property type="match status" value="1"/>
</dbReference>
<dbReference type="GO" id="GO:0043565">
    <property type="term" value="F:sequence-specific DNA binding"/>
    <property type="evidence" value="ECO:0007669"/>
    <property type="project" value="InterPro"/>
</dbReference>
<dbReference type="InterPro" id="IPR001789">
    <property type="entry name" value="Sig_transdc_resp-reg_receiver"/>
</dbReference>
<evidence type="ECO:0000256" key="5">
    <source>
        <dbReference type="ARBA" id="ARBA00023015"/>
    </source>
</evidence>
<feature type="domain" description="HTH araC/xylS-type" evidence="9">
    <location>
        <begin position="440"/>
        <end position="538"/>
    </location>
</feature>
<sequence>MLKVLFVDDDILVRVGLRVLIDWAGAGWEIAGEAANGVQALEMIEAMKPDLLIMDMKMPQMDGADLLQRLRDRDRTLRIIVLSCYDDYAYMREALAAGADEYILKPELTGAALEAALCRIRAQIDEKEQRDKEYYQLKKQAALHTHIARDSFYRELLRGSYASREELGAAAAQYGIELPDREYAVLLFSAEKQRGVPELQGQQKRDAVENALFNIIQGLLQTLPASFMIRDADSGDYIAVAAGPAVGGLLQEAEHAANRAVQAVASYMRLKLTVGIGGTVRDPLQLHAKLVHAREALRCRLLREDRNVFVHAETKGDDGRLREELKQLQLRLQELFGALLGVDESHGEELLRSLVGDVCRSGSGRLLKAMCTELAGWHNRQLDYAVFEDSPVPEAEYVSADELLNSRTAPELARLFLERAARLREAGMAVPSAAAPPAIRRAIAYIQTHYERQITLADLSEHVGMSKSHLSLVFREQTGCNFVDYLTHYRIERAKRLLRSDSGRIYEIATMVGFENEKYFSQVFRGRVGVTPTEYKRMKQ</sequence>
<name>A0A6C0FYR1_9BACL</name>
<keyword evidence="3 8" id="KW-0597">Phosphoprotein</keyword>
<dbReference type="InterPro" id="IPR011006">
    <property type="entry name" value="CheY-like_superfamily"/>
</dbReference>
<reference evidence="11 12" key="1">
    <citation type="submission" date="2020-01" db="EMBL/GenBank/DDBJ databases">
        <title>Paenibacillus sp. nov., isolated from tomato rhizosphere.</title>
        <authorList>
            <person name="Weon H.-Y."/>
            <person name="Lee S.A."/>
        </authorList>
    </citation>
    <scope>NUCLEOTIDE SEQUENCE [LARGE SCALE GENOMIC DNA]</scope>
    <source>
        <strain evidence="11 12">12200R-189</strain>
    </source>
</reference>
<keyword evidence="2" id="KW-0963">Cytoplasm</keyword>
<evidence type="ECO:0000256" key="6">
    <source>
        <dbReference type="ARBA" id="ARBA00023125"/>
    </source>
</evidence>
<proteinExistence type="predicted"/>
<keyword evidence="4" id="KW-0902">Two-component regulatory system</keyword>
<dbReference type="InterPro" id="IPR018060">
    <property type="entry name" value="HTH_AraC"/>
</dbReference>
<dbReference type="PANTHER" id="PTHR42713">
    <property type="entry name" value="HISTIDINE KINASE-RELATED"/>
    <property type="match status" value="1"/>
</dbReference>
<dbReference type="SMART" id="SM00342">
    <property type="entry name" value="HTH_ARAC"/>
    <property type="match status" value="1"/>
</dbReference>
<dbReference type="InterPro" id="IPR009057">
    <property type="entry name" value="Homeodomain-like_sf"/>
</dbReference>
<evidence type="ECO:0000256" key="4">
    <source>
        <dbReference type="ARBA" id="ARBA00023012"/>
    </source>
</evidence>
<gene>
    <name evidence="11" type="ORF">GXP70_21190</name>
</gene>
<dbReference type="InterPro" id="IPR020449">
    <property type="entry name" value="Tscrpt_reg_AraC-type_HTH"/>
</dbReference>